<dbReference type="EMBL" id="KM434186">
    <property type="protein sequence ID" value="AIW01857.1"/>
    <property type="molecule type" value="Genomic_DNA"/>
</dbReference>
<evidence type="ECO:0000313" key="1">
    <source>
        <dbReference type="EMBL" id="AIW01857.1"/>
    </source>
</evidence>
<keyword evidence="2" id="KW-1185">Reference proteome</keyword>
<evidence type="ECO:0000313" key="2">
    <source>
        <dbReference type="Proteomes" id="UP000203203"/>
    </source>
</evidence>
<dbReference type="Proteomes" id="UP000203203">
    <property type="component" value="Segment"/>
</dbReference>
<organism evidence="1 2">
    <name type="scientific">Pseudomonas phage vB_PaeM_PS24</name>
    <dbReference type="NCBI Taxonomy" id="1542092"/>
    <lineage>
        <taxon>Viruses</taxon>
        <taxon>Duplodnaviria</taxon>
        <taxon>Heunggongvirae</taxon>
        <taxon>Uroviricota</taxon>
        <taxon>Caudoviricetes</taxon>
        <taxon>Vandenendeviridae</taxon>
        <taxon>Nankokuvirus</taxon>
        <taxon>Nankokuvirus PS24</taxon>
    </lineage>
</organism>
<name>A0A0K0L9Q3_9CAUD</name>
<gene>
    <name evidence="1" type="ORF">vB_PaeM_PS2400155</name>
</gene>
<reference evidence="2" key="1">
    <citation type="submission" date="2014-08" db="EMBL/GenBank/DDBJ databases">
        <authorList>
            <person name="Gozdek A."/>
            <person name="Dabrowski K."/>
            <person name="Lobocka M."/>
        </authorList>
    </citation>
    <scope>NUCLEOTIDE SEQUENCE [LARGE SCALE GENOMIC DNA]</scope>
</reference>
<accession>A0A0K0L9Q3</accession>
<proteinExistence type="predicted"/>
<protein>
    <submittedName>
        <fullName evidence="1">Uncharacterized protein</fullName>
    </submittedName>
</protein>
<sequence>MKVQIGQHTLEITAPIRNNRLATEYCSVSLNGRRLYGGFNPFEAWGLFEDLEKALLSVEAQSVESEEALHDW</sequence>
<dbReference type="GeneID" id="26632731"/>
<dbReference type="KEGG" id="vg:26632731"/>
<dbReference type="RefSeq" id="YP_009206117.1">
    <property type="nucleotide sequence ID" value="NC_028882.1"/>
</dbReference>